<gene>
    <name evidence="1" type="ORF">DAD186_17320</name>
</gene>
<protein>
    <submittedName>
        <fullName evidence="1">Uncharacterized protein</fullName>
    </submittedName>
</protein>
<dbReference type="RefSeq" id="WP_065248300.1">
    <property type="nucleotide sequence ID" value="NZ_CP012117.1"/>
</dbReference>
<sequence>MKKLNPQLTAVRDARLGLKLAELTFKRALIDAAKAGEAQRAIGHAAAISQPAVAQHLAHSGHVRPVPQGFSGADPLEICQRYYLGQITEDRLFDELTRWEYIPDPEPEHLLDDGASISGTWNDVLVATNMDYISEEQYARLFDMMEDDRPH</sequence>
<proteinExistence type="predicted"/>
<dbReference type="EMBL" id="CP012117">
    <property type="protein sequence ID" value="ANP28282.1"/>
    <property type="molecule type" value="Genomic_DNA"/>
</dbReference>
<accession>A0A1B0ZK93</accession>
<dbReference type="Proteomes" id="UP000092596">
    <property type="component" value="Chromosome"/>
</dbReference>
<evidence type="ECO:0000313" key="2">
    <source>
        <dbReference type="Proteomes" id="UP000092596"/>
    </source>
</evidence>
<name>A0A1B0ZK93_9MICO</name>
<evidence type="ECO:0000313" key="1">
    <source>
        <dbReference type="EMBL" id="ANP28282.1"/>
    </source>
</evidence>
<dbReference type="KEGG" id="dva:DAD186_17320"/>
<organism evidence="1 2">
    <name type="scientific">Dermabacter vaginalis</name>
    <dbReference type="NCBI Taxonomy" id="1630135"/>
    <lineage>
        <taxon>Bacteria</taxon>
        <taxon>Bacillati</taxon>
        <taxon>Actinomycetota</taxon>
        <taxon>Actinomycetes</taxon>
        <taxon>Micrococcales</taxon>
        <taxon>Dermabacteraceae</taxon>
        <taxon>Dermabacter</taxon>
    </lineage>
</organism>
<dbReference type="AlphaFoldDB" id="A0A1B0ZK93"/>
<reference evidence="1 2" key="1">
    <citation type="submission" date="2015-06" db="EMBL/GenBank/DDBJ databases">
        <title>Investigation of pathophysiology for high-risk pregnancy and development of treatment modality based on it.</title>
        <authorList>
            <person name="Kim B.-C."/>
            <person name="Lim S."/>
        </authorList>
    </citation>
    <scope>NUCLEOTIDE SEQUENCE [LARGE SCALE GENOMIC DNA]</scope>
    <source>
        <strain evidence="1 2">AD1-86</strain>
    </source>
</reference>